<protein>
    <submittedName>
        <fullName evidence="2">Uncharacterized protein</fullName>
    </submittedName>
</protein>
<gene>
    <name evidence="2" type="ORF">G6011_00217</name>
</gene>
<dbReference type="EMBL" id="JAANER010000001">
    <property type="protein sequence ID" value="KAG9195097.1"/>
    <property type="molecule type" value="Genomic_DNA"/>
</dbReference>
<sequence>MTAHAASTACAPQPSKATGIPGVRTAHKQVEYDSEAETLVGSESDDDDDAHPASANNQPAAGHGAAGWPSAHEPCAPTQNNIDAAIRAKKQKEMEDAIKRSLLVIIGARRMQQKAKICQ</sequence>
<reference evidence="2" key="1">
    <citation type="submission" date="2021-07" db="EMBL/GenBank/DDBJ databases">
        <title>Genome Resource of American Ginseng Black Spot Pathogen Alternaria panax.</title>
        <authorList>
            <person name="Qiu C."/>
            <person name="Wang W."/>
            <person name="Liu Z."/>
        </authorList>
    </citation>
    <scope>NUCLEOTIDE SEQUENCE</scope>
    <source>
        <strain evidence="2">BNCC115425</strain>
    </source>
</reference>
<comment type="caution">
    <text evidence="2">The sequence shown here is derived from an EMBL/GenBank/DDBJ whole genome shotgun (WGS) entry which is preliminary data.</text>
</comment>
<accession>A0AAD4NUI3</accession>
<evidence type="ECO:0000313" key="2">
    <source>
        <dbReference type="EMBL" id="KAG9195097.1"/>
    </source>
</evidence>
<evidence type="ECO:0000313" key="3">
    <source>
        <dbReference type="Proteomes" id="UP001199106"/>
    </source>
</evidence>
<dbReference type="AlphaFoldDB" id="A0AAD4NUI3"/>
<name>A0AAD4NUI3_9PLEO</name>
<dbReference type="Proteomes" id="UP001199106">
    <property type="component" value="Unassembled WGS sequence"/>
</dbReference>
<proteinExistence type="predicted"/>
<feature type="region of interest" description="Disordered" evidence="1">
    <location>
        <begin position="1"/>
        <end position="82"/>
    </location>
</feature>
<organism evidence="2 3">
    <name type="scientific">Alternaria panax</name>
    <dbReference type="NCBI Taxonomy" id="48097"/>
    <lineage>
        <taxon>Eukaryota</taxon>
        <taxon>Fungi</taxon>
        <taxon>Dikarya</taxon>
        <taxon>Ascomycota</taxon>
        <taxon>Pezizomycotina</taxon>
        <taxon>Dothideomycetes</taxon>
        <taxon>Pleosporomycetidae</taxon>
        <taxon>Pleosporales</taxon>
        <taxon>Pleosporineae</taxon>
        <taxon>Pleosporaceae</taxon>
        <taxon>Alternaria</taxon>
        <taxon>Alternaria sect. Panax</taxon>
    </lineage>
</organism>
<keyword evidence="3" id="KW-1185">Reference proteome</keyword>
<evidence type="ECO:0000256" key="1">
    <source>
        <dbReference type="SAM" id="MobiDB-lite"/>
    </source>
</evidence>